<feature type="region of interest" description="Disordered" evidence="1">
    <location>
        <begin position="1"/>
        <end position="83"/>
    </location>
</feature>
<evidence type="ECO:0000256" key="1">
    <source>
        <dbReference type="SAM" id="MobiDB-lite"/>
    </source>
</evidence>
<protein>
    <submittedName>
        <fullName evidence="2">Uncharacterized protein</fullName>
    </submittedName>
</protein>
<evidence type="ECO:0000313" key="2">
    <source>
        <dbReference type="EMBL" id="GFD54633.1"/>
    </source>
</evidence>
<dbReference type="EMBL" id="BKCJ011808212">
    <property type="protein sequence ID" value="GFD54633.1"/>
    <property type="molecule type" value="Genomic_DNA"/>
</dbReference>
<name>A0A699X6E9_TANCI</name>
<proteinExistence type="predicted"/>
<feature type="non-terminal residue" evidence="2">
    <location>
        <position position="83"/>
    </location>
</feature>
<gene>
    <name evidence="2" type="ORF">Tci_926602</name>
</gene>
<organism evidence="2">
    <name type="scientific">Tanacetum cinerariifolium</name>
    <name type="common">Dalmatian daisy</name>
    <name type="synonym">Chrysanthemum cinerariifolium</name>
    <dbReference type="NCBI Taxonomy" id="118510"/>
    <lineage>
        <taxon>Eukaryota</taxon>
        <taxon>Viridiplantae</taxon>
        <taxon>Streptophyta</taxon>
        <taxon>Embryophyta</taxon>
        <taxon>Tracheophyta</taxon>
        <taxon>Spermatophyta</taxon>
        <taxon>Magnoliopsida</taxon>
        <taxon>eudicotyledons</taxon>
        <taxon>Gunneridae</taxon>
        <taxon>Pentapetalae</taxon>
        <taxon>asterids</taxon>
        <taxon>campanulids</taxon>
        <taxon>Asterales</taxon>
        <taxon>Asteraceae</taxon>
        <taxon>Asteroideae</taxon>
        <taxon>Anthemideae</taxon>
        <taxon>Anthemidinae</taxon>
        <taxon>Tanacetum</taxon>
    </lineage>
</organism>
<feature type="compositionally biased region" description="Basic residues" evidence="1">
    <location>
        <begin position="25"/>
        <end position="42"/>
    </location>
</feature>
<accession>A0A699X6E9</accession>
<reference evidence="2" key="1">
    <citation type="journal article" date="2019" name="Sci. Rep.">
        <title>Draft genome of Tanacetum cinerariifolium, the natural source of mosquito coil.</title>
        <authorList>
            <person name="Yamashiro T."/>
            <person name="Shiraishi A."/>
            <person name="Satake H."/>
            <person name="Nakayama K."/>
        </authorList>
    </citation>
    <scope>NUCLEOTIDE SEQUENCE</scope>
</reference>
<dbReference type="AlphaFoldDB" id="A0A699X6E9"/>
<sequence>QTLLQDPEPASRRGADSRLPQAAYARRRMARNSARHAGNRHSGHGDISTWPPSVHDNGYGARLRPRPSHAGAGHQASPSRMGT</sequence>
<feature type="non-terminal residue" evidence="2">
    <location>
        <position position="1"/>
    </location>
</feature>
<comment type="caution">
    <text evidence="2">The sequence shown here is derived from an EMBL/GenBank/DDBJ whole genome shotgun (WGS) entry which is preliminary data.</text>
</comment>